<proteinExistence type="predicted"/>
<dbReference type="HOGENOM" id="CLU_1721205_0_0_10"/>
<gene>
    <name evidence="1" type="ORF">SD10_18790</name>
</gene>
<accession>A0A0E3ZY65</accession>
<dbReference type="RefSeq" id="WP_046575836.1">
    <property type="nucleotide sequence ID" value="NZ_CP010429.1"/>
</dbReference>
<dbReference type="PATRIC" id="fig|1379870.5.peg.4059"/>
<protein>
    <submittedName>
        <fullName evidence="1">Uncharacterized protein</fullName>
    </submittedName>
</protein>
<dbReference type="EMBL" id="CP010429">
    <property type="protein sequence ID" value="AKD56640.1"/>
    <property type="molecule type" value="Genomic_DNA"/>
</dbReference>
<dbReference type="OrthoDB" id="960508at2"/>
<dbReference type="STRING" id="1379870.SD10_18790"/>
<sequence length="152" mass="17858">MNFLKVFALIGGLIFCNAVNAQWRLLQKSQDILIEPDTTNKIELIVSRGSFSKYLIVSYFNGEKKLVLKKEIWGYVDDKKEIWRSYKKEFYRVIKYNGGWVEYAVDRSIQSSRLRSYGVYSLLLYSRTLDSSIHTNWSEAMSDIPSTYILRQ</sequence>
<organism evidence="1 2">
    <name type="scientific">Spirosoma radiotolerans</name>
    <dbReference type="NCBI Taxonomy" id="1379870"/>
    <lineage>
        <taxon>Bacteria</taxon>
        <taxon>Pseudomonadati</taxon>
        <taxon>Bacteroidota</taxon>
        <taxon>Cytophagia</taxon>
        <taxon>Cytophagales</taxon>
        <taxon>Cytophagaceae</taxon>
        <taxon>Spirosoma</taxon>
    </lineage>
</organism>
<reference evidence="1 2" key="1">
    <citation type="journal article" date="2014" name="Curr. Microbiol.">
        <title>Spirosoma radiotolerans sp. nov., a gamma-radiation-resistant bacterium isolated from gamma ray-irradiated soil.</title>
        <authorList>
            <person name="Lee J.J."/>
            <person name="Srinivasan S."/>
            <person name="Lim S."/>
            <person name="Joe M."/>
            <person name="Im S."/>
            <person name="Bae S.I."/>
            <person name="Park K.R."/>
            <person name="Han J.H."/>
            <person name="Park S.H."/>
            <person name="Joo B.M."/>
            <person name="Park S.J."/>
            <person name="Kim M.K."/>
        </authorList>
    </citation>
    <scope>NUCLEOTIDE SEQUENCE [LARGE SCALE GENOMIC DNA]</scope>
    <source>
        <strain evidence="1 2">DG5A</strain>
    </source>
</reference>
<keyword evidence="2" id="KW-1185">Reference proteome</keyword>
<dbReference type="KEGG" id="srd:SD10_18790"/>
<dbReference type="AlphaFoldDB" id="A0A0E3ZY65"/>
<evidence type="ECO:0000313" key="2">
    <source>
        <dbReference type="Proteomes" id="UP000033054"/>
    </source>
</evidence>
<name>A0A0E3ZY65_9BACT</name>
<dbReference type="Proteomes" id="UP000033054">
    <property type="component" value="Chromosome"/>
</dbReference>
<evidence type="ECO:0000313" key="1">
    <source>
        <dbReference type="EMBL" id="AKD56640.1"/>
    </source>
</evidence>